<evidence type="ECO:0000313" key="1">
    <source>
        <dbReference type="EMBL" id="KAJ8877837.1"/>
    </source>
</evidence>
<accession>A0ABQ9H0R9</accession>
<name>A0ABQ9H0R9_9NEOP</name>
<keyword evidence="2" id="KW-1185">Reference proteome</keyword>
<dbReference type="EMBL" id="JARBHB010000008">
    <property type="protein sequence ID" value="KAJ8877837.1"/>
    <property type="molecule type" value="Genomic_DNA"/>
</dbReference>
<proteinExistence type="predicted"/>
<organism evidence="1 2">
    <name type="scientific">Dryococelus australis</name>
    <dbReference type="NCBI Taxonomy" id="614101"/>
    <lineage>
        <taxon>Eukaryota</taxon>
        <taxon>Metazoa</taxon>
        <taxon>Ecdysozoa</taxon>
        <taxon>Arthropoda</taxon>
        <taxon>Hexapoda</taxon>
        <taxon>Insecta</taxon>
        <taxon>Pterygota</taxon>
        <taxon>Neoptera</taxon>
        <taxon>Polyneoptera</taxon>
        <taxon>Phasmatodea</taxon>
        <taxon>Verophasmatodea</taxon>
        <taxon>Anareolatae</taxon>
        <taxon>Phasmatidae</taxon>
        <taxon>Eurycanthinae</taxon>
        <taxon>Dryococelus</taxon>
    </lineage>
</organism>
<reference evidence="1 2" key="1">
    <citation type="submission" date="2023-02" db="EMBL/GenBank/DDBJ databases">
        <title>LHISI_Scaffold_Assembly.</title>
        <authorList>
            <person name="Stuart O.P."/>
            <person name="Cleave R."/>
            <person name="Magrath M.J.L."/>
            <person name="Mikheyev A.S."/>
        </authorList>
    </citation>
    <scope>NUCLEOTIDE SEQUENCE [LARGE SCALE GENOMIC DNA]</scope>
    <source>
        <strain evidence="1">Daus_M_001</strain>
        <tissue evidence="1">Leg muscle</tissue>
    </source>
</reference>
<evidence type="ECO:0000313" key="2">
    <source>
        <dbReference type="Proteomes" id="UP001159363"/>
    </source>
</evidence>
<comment type="caution">
    <text evidence="1">The sequence shown here is derived from an EMBL/GenBank/DDBJ whole genome shotgun (WGS) entry which is preliminary data.</text>
</comment>
<gene>
    <name evidence="1" type="ORF">PR048_022296</name>
</gene>
<protein>
    <submittedName>
        <fullName evidence="1">Uncharacterized protein</fullName>
    </submittedName>
</protein>
<dbReference type="Proteomes" id="UP001159363">
    <property type="component" value="Chromosome 7"/>
</dbReference>
<sequence length="105" mass="11913">MGVTKKAEKYVLAVVTQHNFILSSKQAENIKYCPQNFVDREDNGILVPGEWHNDVGRLPHVNLGRLKSNNTAKVSVIVHNTVADFLVDEGYALWQYETINRGWAM</sequence>